<feature type="domain" description="Hikeshi-like N-terminal" evidence="2">
    <location>
        <begin position="12"/>
        <end position="74"/>
    </location>
</feature>
<protein>
    <submittedName>
        <fullName evidence="4">Opi10p</fullName>
    </submittedName>
</protein>
<feature type="domain" description="Hikeshi-like C-terminal" evidence="3">
    <location>
        <begin position="95"/>
        <end position="145"/>
    </location>
</feature>
<dbReference type="AlphaFoldDB" id="A0A167FXG9"/>
<keyword evidence="5" id="KW-1185">Reference proteome</keyword>
<gene>
    <name evidence="4" type="primary">OPI10</name>
    <name evidence="4" type="ORF">AWJ20_3473</name>
</gene>
<dbReference type="Pfam" id="PF21057">
    <property type="entry name" value="Hikeshi-like_C"/>
    <property type="match status" value="1"/>
</dbReference>
<evidence type="ECO:0000313" key="4">
    <source>
        <dbReference type="EMBL" id="ANB15829.1"/>
    </source>
</evidence>
<dbReference type="OrthoDB" id="10248398at2759"/>
<evidence type="ECO:0000256" key="1">
    <source>
        <dbReference type="ARBA" id="ARBA00006623"/>
    </source>
</evidence>
<dbReference type="InterPro" id="IPR048364">
    <property type="entry name" value="Hikeshi-like_C"/>
</dbReference>
<dbReference type="GeneID" id="30035499"/>
<evidence type="ECO:0000313" key="5">
    <source>
        <dbReference type="Proteomes" id="UP000189580"/>
    </source>
</evidence>
<dbReference type="GO" id="GO:0006606">
    <property type="term" value="P:protein import into nucleus"/>
    <property type="evidence" value="ECO:0007669"/>
    <property type="project" value="TreeGrafter"/>
</dbReference>
<dbReference type="KEGG" id="slb:AWJ20_3473"/>
<proteinExistence type="inferred from homology"/>
<accession>A0A167FXG9</accession>
<reference evidence="4 5" key="1">
    <citation type="submission" date="2016-02" db="EMBL/GenBank/DDBJ databases">
        <title>Complete genome sequence and transcriptome regulation of the pentose utilising yeast Sugiyamaella lignohabitans.</title>
        <authorList>
            <person name="Bellasio M."/>
            <person name="Peymann A."/>
            <person name="Valli M."/>
            <person name="Sipitzky M."/>
            <person name="Graf A."/>
            <person name="Sauer M."/>
            <person name="Marx H."/>
            <person name="Mattanovich D."/>
        </authorList>
    </citation>
    <scope>NUCLEOTIDE SEQUENCE [LARGE SCALE GENOMIC DNA]</scope>
    <source>
        <strain evidence="4 5">CBS 10342</strain>
    </source>
</reference>
<dbReference type="GO" id="GO:0005634">
    <property type="term" value="C:nucleus"/>
    <property type="evidence" value="ECO:0007669"/>
    <property type="project" value="TreeGrafter"/>
</dbReference>
<dbReference type="RefSeq" id="XP_018738306.1">
    <property type="nucleotide sequence ID" value="XM_018880492.1"/>
</dbReference>
<dbReference type="GO" id="GO:0005829">
    <property type="term" value="C:cytosol"/>
    <property type="evidence" value="ECO:0007669"/>
    <property type="project" value="TreeGrafter"/>
</dbReference>
<dbReference type="Pfam" id="PF05603">
    <property type="entry name" value="Hikeshi-like_N"/>
    <property type="match status" value="1"/>
</dbReference>
<dbReference type="PANTHER" id="PTHR12925:SF0">
    <property type="entry name" value="PROTEIN HIKESHI"/>
    <property type="match status" value="1"/>
</dbReference>
<dbReference type="GO" id="GO:0061608">
    <property type="term" value="F:nuclear import signal receptor activity"/>
    <property type="evidence" value="ECO:0007669"/>
    <property type="project" value="TreeGrafter"/>
</dbReference>
<evidence type="ECO:0000259" key="3">
    <source>
        <dbReference type="Pfam" id="PF21057"/>
    </source>
</evidence>
<dbReference type="PANTHER" id="PTHR12925">
    <property type="entry name" value="HIKESHI FAMILY MEMBER"/>
    <property type="match status" value="1"/>
</dbReference>
<dbReference type="Proteomes" id="UP000189580">
    <property type="component" value="Chromosome b"/>
</dbReference>
<dbReference type="InterPro" id="IPR031318">
    <property type="entry name" value="OPI10"/>
</dbReference>
<evidence type="ECO:0000259" key="2">
    <source>
        <dbReference type="Pfam" id="PF05603"/>
    </source>
</evidence>
<name>A0A167FXG9_9ASCO</name>
<dbReference type="EMBL" id="CP014503">
    <property type="protein sequence ID" value="ANB15829.1"/>
    <property type="molecule type" value="Genomic_DNA"/>
</dbReference>
<sequence length="148" mass="16474">MSPSLSNTIPRLSVAKPSAIFKINNNQSQLTNSYDLDDSMMEDNDLKLVEQFDITIGISIEPIVTVESQLLAQREGRNRNINSTSSTAAAANPQNIAVLANKIVQHAYNFLSGFITPDGKVPMKAFDEWWNKFKSRINANPNFLDTLD</sequence>
<comment type="similarity">
    <text evidence="1">Belongs to the OPI10 family.</text>
</comment>
<dbReference type="InterPro" id="IPR008493">
    <property type="entry name" value="Hikeshi-like_N"/>
</dbReference>
<organism evidence="4 5">
    <name type="scientific">Sugiyamaella lignohabitans</name>
    <dbReference type="NCBI Taxonomy" id="796027"/>
    <lineage>
        <taxon>Eukaryota</taxon>
        <taxon>Fungi</taxon>
        <taxon>Dikarya</taxon>
        <taxon>Ascomycota</taxon>
        <taxon>Saccharomycotina</taxon>
        <taxon>Dipodascomycetes</taxon>
        <taxon>Dipodascales</taxon>
        <taxon>Trichomonascaceae</taxon>
        <taxon>Sugiyamaella</taxon>
    </lineage>
</organism>